<gene>
    <name evidence="1" type="ORF">E5329_16090</name>
</gene>
<organism evidence="1 2">
    <name type="scientific">Petralouisia muris</name>
    <dbReference type="NCBI Taxonomy" id="3032872"/>
    <lineage>
        <taxon>Bacteria</taxon>
        <taxon>Bacillati</taxon>
        <taxon>Bacillota</taxon>
        <taxon>Clostridia</taxon>
        <taxon>Lachnospirales</taxon>
        <taxon>Lachnospiraceae</taxon>
        <taxon>Petralouisia</taxon>
    </lineage>
</organism>
<dbReference type="EMBL" id="SRYA01000033">
    <property type="protein sequence ID" value="TGY95184.1"/>
    <property type="molecule type" value="Genomic_DNA"/>
</dbReference>
<proteinExistence type="predicted"/>
<sequence>MKEGLKRFLTAQQSSYPTALQEIQNGQKRSHWMWFIFPQIAGLGYSEMAQYYAIKDMEEAKEYLKNEVLRRRLLEISQALLETESDDAAYVMGWPDDMKLKSSMTLFLLAEPECKTFQKVLDKFFHGETDQKTEEILTGQK</sequence>
<reference evidence="1" key="1">
    <citation type="submission" date="2019-04" db="EMBL/GenBank/DDBJ databases">
        <title>Microbes associate with the intestines of laboratory mice.</title>
        <authorList>
            <person name="Navarre W."/>
            <person name="Wong E."/>
            <person name="Huang K."/>
            <person name="Tropini C."/>
            <person name="Ng K."/>
            <person name="Yu B."/>
        </authorList>
    </citation>
    <scope>NUCLEOTIDE SEQUENCE</scope>
    <source>
        <strain evidence="1">NM01_1-7b</strain>
    </source>
</reference>
<name>A0AC61RTI4_9FIRM</name>
<comment type="caution">
    <text evidence="1">The sequence shown here is derived from an EMBL/GenBank/DDBJ whole genome shotgun (WGS) entry which is preliminary data.</text>
</comment>
<protein>
    <submittedName>
        <fullName evidence="1">DUF1810 domain-containing protein</fullName>
    </submittedName>
</protein>
<evidence type="ECO:0000313" key="1">
    <source>
        <dbReference type="EMBL" id="TGY95184.1"/>
    </source>
</evidence>
<evidence type="ECO:0000313" key="2">
    <source>
        <dbReference type="Proteomes" id="UP000304953"/>
    </source>
</evidence>
<dbReference type="Proteomes" id="UP000304953">
    <property type="component" value="Unassembled WGS sequence"/>
</dbReference>
<keyword evidence="2" id="KW-1185">Reference proteome</keyword>
<accession>A0AC61RTI4</accession>